<evidence type="ECO:0000313" key="2">
    <source>
        <dbReference type="EMBL" id="EER06371.1"/>
    </source>
</evidence>
<dbReference type="EMBL" id="GG680729">
    <property type="protein sequence ID" value="EER06371.1"/>
    <property type="molecule type" value="Genomic_DNA"/>
</dbReference>
<gene>
    <name evidence="2" type="ORF">Pmar_PMAR006139</name>
</gene>
<evidence type="ECO:0000256" key="1">
    <source>
        <dbReference type="SAM" id="MobiDB-lite"/>
    </source>
</evidence>
<dbReference type="InParanoid" id="C5LAB5"/>
<evidence type="ECO:0000313" key="3">
    <source>
        <dbReference type="Proteomes" id="UP000007800"/>
    </source>
</evidence>
<sequence length="626" mass="63895">MVLFDVQGRGSILAKCVPLCATGKSVYAALRKEMGSFSSCYADGKDALSFEREGVIAHADLAALLTPIEPAYYKLPIAKMGDAIGGGGCTDGVTTKVQKKASRGVASLAEEKKRGPSPARGPVAGDEVSNAPPYGEPTSTDSMTCGRVDTPVVRRGETTVAAADLLRASDPHAWWIAPALQPLAMMQLSPWGPMGGPFGWGSTFVTYRVMGELFGPQGRGSGIVEGQGSVASDGVVDSDVTDEEMLRREVEVDVASGVARGAALVAIRSLRGRSHGDSEEEEEATTGVADLSRMVVDGIIQEAITDLIGSDCGSSAGAASSVATDDAGVSWDAAELSRMVVDAIIQEVLGALIGIEAASSVATEGPGALLDAVELSRAVVNGVVVEVVGRSAGGVDVASIVAARAPEDADLSRVVVDGIMQNAVGRCGHWSGASGPWKEVADGITRKTINGDVVVPDTIPGDVGATVEVADLSRMVVGGVVKNAARALIKINPIDGDCGPDPDRAVHDGGASKEGADLSRLVVGGVIRGAVNKLVRCGELCHPSGVGAAGDGGASKEVADLSRLVVEGIIKATVNKLMSNDLHHHPNVAAASTAATEEALLGHLVYYRALITGLIATMTNTVGSVA</sequence>
<protein>
    <submittedName>
        <fullName evidence="2">Uncharacterized protein</fullName>
    </submittedName>
</protein>
<accession>C5LAB5</accession>
<dbReference type="GeneID" id="9065409"/>
<reference evidence="2 3" key="1">
    <citation type="submission" date="2008-07" db="EMBL/GenBank/DDBJ databases">
        <authorList>
            <person name="El-Sayed N."/>
            <person name="Caler E."/>
            <person name="Inman J."/>
            <person name="Amedeo P."/>
            <person name="Hass B."/>
            <person name="Wortman J."/>
        </authorList>
    </citation>
    <scope>NUCLEOTIDE SEQUENCE [LARGE SCALE GENOMIC DNA]</scope>
    <source>
        <strain evidence="3">ATCC 50983 / TXsc</strain>
    </source>
</reference>
<dbReference type="RefSeq" id="XP_002774555.1">
    <property type="nucleotide sequence ID" value="XM_002774509.1"/>
</dbReference>
<proteinExistence type="predicted"/>
<name>C5LAB5_PERM5</name>
<keyword evidence="3" id="KW-1185">Reference proteome</keyword>
<dbReference type="Proteomes" id="UP000007800">
    <property type="component" value="Unassembled WGS sequence"/>
</dbReference>
<organism evidence="3">
    <name type="scientific">Perkinsus marinus (strain ATCC 50983 / TXsc)</name>
    <dbReference type="NCBI Taxonomy" id="423536"/>
    <lineage>
        <taxon>Eukaryota</taxon>
        <taxon>Sar</taxon>
        <taxon>Alveolata</taxon>
        <taxon>Perkinsozoa</taxon>
        <taxon>Perkinsea</taxon>
        <taxon>Perkinsida</taxon>
        <taxon>Perkinsidae</taxon>
        <taxon>Perkinsus</taxon>
    </lineage>
</organism>
<dbReference type="AlphaFoldDB" id="C5LAB5"/>
<feature type="region of interest" description="Disordered" evidence="1">
    <location>
        <begin position="101"/>
        <end position="147"/>
    </location>
</feature>